<dbReference type="EMBL" id="QKOD01000001">
    <property type="protein sequence ID" value="RNJ47137.1"/>
    <property type="molecule type" value="Genomic_DNA"/>
</dbReference>
<feature type="active site" description="Nucleophile" evidence="2">
    <location>
        <position position="113"/>
    </location>
</feature>
<dbReference type="InterPro" id="IPR002641">
    <property type="entry name" value="PNPLA_dom"/>
</dbReference>
<dbReference type="GO" id="GO:0016042">
    <property type="term" value="P:lipid catabolic process"/>
    <property type="evidence" value="ECO:0007669"/>
    <property type="project" value="UniProtKB-UniRule"/>
</dbReference>
<dbReference type="SUPFAM" id="SSF52151">
    <property type="entry name" value="FabD/lysophospholipase-like"/>
    <property type="match status" value="1"/>
</dbReference>
<feature type="active site" description="Proton acceptor" evidence="2">
    <location>
        <position position="344"/>
    </location>
</feature>
<organism evidence="4 5">
    <name type="scientific">Mesorhizobium japonicum</name>
    <dbReference type="NCBI Taxonomy" id="2066070"/>
    <lineage>
        <taxon>Bacteria</taxon>
        <taxon>Pseudomonadati</taxon>
        <taxon>Pseudomonadota</taxon>
        <taxon>Alphaproteobacteria</taxon>
        <taxon>Hyphomicrobiales</taxon>
        <taxon>Phyllobacteriaceae</taxon>
        <taxon>Mesorhizobium</taxon>
    </lineage>
</organism>
<evidence type="ECO:0000313" key="5">
    <source>
        <dbReference type="Proteomes" id="UP000275436"/>
    </source>
</evidence>
<dbReference type="PROSITE" id="PS51635">
    <property type="entry name" value="PNPLA"/>
    <property type="match status" value="1"/>
</dbReference>
<feature type="short sequence motif" description="GXSXG" evidence="2">
    <location>
        <begin position="111"/>
        <end position="115"/>
    </location>
</feature>
<dbReference type="RefSeq" id="WP_123167146.1">
    <property type="nucleotide sequence ID" value="NZ_QKOD01000001.1"/>
</dbReference>
<dbReference type="Gene3D" id="3.40.1090.10">
    <property type="entry name" value="Cytosolic phospholipase A2 catalytic domain"/>
    <property type="match status" value="1"/>
</dbReference>
<protein>
    <recommendedName>
        <fullName evidence="3">PNPLA domain-containing protein</fullName>
    </recommendedName>
</protein>
<dbReference type="Proteomes" id="UP000275436">
    <property type="component" value="Unassembled WGS sequence"/>
</dbReference>
<feature type="short sequence motif" description="GXGXXG" evidence="2">
    <location>
        <begin position="84"/>
        <end position="89"/>
    </location>
</feature>
<dbReference type="Pfam" id="PF01734">
    <property type="entry name" value="Patatin"/>
    <property type="match status" value="1"/>
</dbReference>
<keyword evidence="2" id="KW-0442">Lipid degradation</keyword>
<dbReference type="AlphaFoldDB" id="A0A3M9XGG5"/>
<evidence type="ECO:0000313" key="4">
    <source>
        <dbReference type="EMBL" id="RNJ47137.1"/>
    </source>
</evidence>
<proteinExistence type="predicted"/>
<feature type="short sequence motif" description="DGA/G" evidence="2">
    <location>
        <begin position="344"/>
        <end position="346"/>
    </location>
</feature>
<gene>
    <name evidence="4" type="ORF">DNR46_04620</name>
</gene>
<keyword evidence="2" id="KW-0378">Hydrolase</keyword>
<evidence type="ECO:0000259" key="3">
    <source>
        <dbReference type="PROSITE" id="PS51635"/>
    </source>
</evidence>
<dbReference type="PANTHER" id="PTHR46394:SF1">
    <property type="entry name" value="PNPLA DOMAIN-CONTAINING PROTEIN"/>
    <property type="match status" value="1"/>
</dbReference>
<sequence>MTLDVWKDPGVISLLGEIKVLAKRSEVDKFFWLKAVATRNKAPGAASHELKFFNAAAQHGAKPPRNAIAPADKVYRIANIVLQGGGVLGIAHAGFVAGLESADVRFAGIAGASAGAIMAMGMTAVRGDDLLNETHKDVVDIVNAMPMSAFIDGPYRTRRLIKQFLLKRQSFSPSSWPALLGALRQILQTRGLNPGNAFEDWVRGVLAERGLRTVDDLFARLKTISIQLNAAIDAVKKLGKQPLSSLEPVEDEGRHLLQVMAACTPIGVKFQFPDDVKYLSGETSSNSPAALVRASMSIPFFFGPATFGVNKTNWKSFIDSKFGGLAGKDKLDEFRSIDEVAFLDGGMFSNLPVDAFSAIFPDVPTIAVPLMNATPTRPYRRRSRLSSLAADIGTVAFMVRDQRDRDAIAVLDRRRQVFERRQIQAGLTMPAKFPFRLAAINVQDANWLNFAMDERDQRDLFVMGLERARDFLEQDLGGSNG</sequence>
<dbReference type="PANTHER" id="PTHR46394">
    <property type="entry name" value="ANNEXIN"/>
    <property type="match status" value="1"/>
</dbReference>
<dbReference type="GO" id="GO:0016787">
    <property type="term" value="F:hydrolase activity"/>
    <property type="evidence" value="ECO:0007669"/>
    <property type="project" value="UniProtKB-UniRule"/>
</dbReference>
<accession>A0A3M9XGG5</accession>
<dbReference type="InterPro" id="IPR016035">
    <property type="entry name" value="Acyl_Trfase/lysoPLipase"/>
</dbReference>
<evidence type="ECO:0000256" key="1">
    <source>
        <dbReference type="ARBA" id="ARBA00023098"/>
    </source>
</evidence>
<dbReference type="InterPro" id="IPR052580">
    <property type="entry name" value="Lipid_Hydrolase"/>
</dbReference>
<evidence type="ECO:0000256" key="2">
    <source>
        <dbReference type="PROSITE-ProRule" id="PRU01161"/>
    </source>
</evidence>
<name>A0A3M9XGG5_9HYPH</name>
<keyword evidence="1 2" id="KW-0443">Lipid metabolism</keyword>
<feature type="domain" description="PNPLA" evidence="3">
    <location>
        <begin position="80"/>
        <end position="357"/>
    </location>
</feature>
<reference evidence="4 5" key="1">
    <citation type="journal article" date="2018" name="Mol. Plant Microbe Interact.">
        <title>Taxonomically Different Co-Microsymbionts of a Relict Legume, Oxytropis popoviana, Have Complementary Sets of Symbiotic Genes and Together Increase the Efficiency of Plant Nodulation.</title>
        <authorList>
            <person name="Safronova V."/>
            <person name="Belimov A."/>
            <person name="Sazanova A."/>
            <person name="Chirak E."/>
            <person name="Verkhozina A."/>
            <person name="Kuznetsova I."/>
            <person name="Andronov E."/>
            <person name="Puhalsky J."/>
            <person name="Tikhonovich I."/>
        </authorList>
    </citation>
    <scope>NUCLEOTIDE SEQUENCE [LARGE SCALE GENOMIC DNA]</scope>
    <source>
        <strain evidence="4 5">Opo-235</strain>
    </source>
</reference>
<comment type="caution">
    <text evidence="4">The sequence shown here is derived from an EMBL/GenBank/DDBJ whole genome shotgun (WGS) entry which is preliminary data.</text>
</comment>